<evidence type="ECO:0000313" key="3">
    <source>
        <dbReference type="EMBL" id="TSD68191.1"/>
    </source>
</evidence>
<evidence type="ECO:0000313" key="4">
    <source>
        <dbReference type="Proteomes" id="UP000316988"/>
    </source>
</evidence>
<dbReference type="PANTHER" id="PTHR13887">
    <property type="entry name" value="GLUTATHIONE S-TRANSFERASE KAPPA"/>
    <property type="match status" value="1"/>
</dbReference>
<name>A0A554SPA7_9ACTN</name>
<evidence type="ECO:0000256" key="1">
    <source>
        <dbReference type="SAM" id="MobiDB-lite"/>
    </source>
</evidence>
<dbReference type="Gene3D" id="3.40.30.10">
    <property type="entry name" value="Glutaredoxin"/>
    <property type="match status" value="1"/>
</dbReference>
<evidence type="ECO:0000259" key="2">
    <source>
        <dbReference type="Pfam" id="PF01323"/>
    </source>
</evidence>
<feature type="compositionally biased region" description="Polar residues" evidence="1">
    <location>
        <begin position="1"/>
        <end position="15"/>
    </location>
</feature>
<dbReference type="Proteomes" id="UP000316988">
    <property type="component" value="Unassembled WGS sequence"/>
</dbReference>
<dbReference type="PANTHER" id="PTHR13887:SF41">
    <property type="entry name" value="THIOREDOXIN SUPERFAMILY PROTEIN"/>
    <property type="match status" value="1"/>
</dbReference>
<organism evidence="3 4">
    <name type="scientific">Aeromicrobium piscarium</name>
    <dbReference type="NCBI Taxonomy" id="2590901"/>
    <lineage>
        <taxon>Bacteria</taxon>
        <taxon>Bacillati</taxon>
        <taxon>Actinomycetota</taxon>
        <taxon>Actinomycetes</taxon>
        <taxon>Propionibacteriales</taxon>
        <taxon>Nocardioidaceae</taxon>
        <taxon>Aeromicrobium</taxon>
    </lineage>
</organism>
<dbReference type="SUPFAM" id="SSF52833">
    <property type="entry name" value="Thioredoxin-like"/>
    <property type="match status" value="1"/>
</dbReference>
<feature type="region of interest" description="Disordered" evidence="1">
    <location>
        <begin position="1"/>
        <end position="87"/>
    </location>
</feature>
<dbReference type="GO" id="GO:0016491">
    <property type="term" value="F:oxidoreductase activity"/>
    <property type="evidence" value="ECO:0007669"/>
    <property type="project" value="InterPro"/>
</dbReference>
<feature type="domain" description="DSBA-like thioredoxin" evidence="2">
    <location>
        <begin position="120"/>
        <end position="298"/>
    </location>
</feature>
<feature type="compositionally biased region" description="Low complexity" evidence="1">
    <location>
        <begin position="55"/>
        <end position="87"/>
    </location>
</feature>
<keyword evidence="4" id="KW-1185">Reference proteome</keyword>
<dbReference type="EMBL" id="VLNT01000001">
    <property type="protein sequence ID" value="TSD68191.1"/>
    <property type="molecule type" value="Genomic_DNA"/>
</dbReference>
<dbReference type="AlphaFoldDB" id="A0A554SPA7"/>
<sequence length="306" mass="32271">MRTTRGSTDGCSNAISSSSGWPSPSTRRATSISTAGCRCTPSRPRSWTGCSARCSPTPTSPSTPSSSSASPAPSARSGPGASRGASRPAIWRPSVICVLPAVTSERADLSPGGGTVKATVFVDVTDAWSYIGAVRFERAAAMYTILTGEPIDIGYRACSVPGAPPAVEVAPAARISGIEFNLDEIVPADSTDAWRLLTWAVESGDDVQRELLHQLWRAHFLEGADIADHFVLASRAALYGLDLEAADGLLASTEYAEDVAKQRATAEHLGVEVTPFIVVDASRTISGVHSQDDYLQALHRIARDED</sequence>
<comment type="caution">
    <text evidence="3">The sequence shown here is derived from an EMBL/GenBank/DDBJ whole genome shotgun (WGS) entry which is preliminary data.</text>
</comment>
<dbReference type="InterPro" id="IPR036249">
    <property type="entry name" value="Thioredoxin-like_sf"/>
</dbReference>
<protein>
    <recommendedName>
        <fullName evidence="2">DSBA-like thioredoxin domain-containing protein</fullName>
    </recommendedName>
</protein>
<feature type="compositionally biased region" description="Low complexity" evidence="1">
    <location>
        <begin position="16"/>
        <end position="25"/>
    </location>
</feature>
<reference evidence="3 4" key="1">
    <citation type="submission" date="2019-07" db="EMBL/GenBank/DDBJ databases">
        <authorList>
            <person name="Zhao L.H."/>
        </authorList>
    </citation>
    <scope>NUCLEOTIDE SEQUENCE [LARGE SCALE GENOMIC DNA]</scope>
    <source>
        <strain evidence="3 4">Co35</strain>
    </source>
</reference>
<proteinExistence type="predicted"/>
<dbReference type="OrthoDB" id="9799122at2"/>
<dbReference type="Pfam" id="PF01323">
    <property type="entry name" value="DSBA"/>
    <property type="match status" value="1"/>
</dbReference>
<gene>
    <name evidence="3" type="ORF">FNM00_00925</name>
</gene>
<accession>A0A554SPA7</accession>
<dbReference type="InterPro" id="IPR001853">
    <property type="entry name" value="DSBA-like_thioredoxin_dom"/>
</dbReference>